<gene>
    <name evidence="1" type="primary">GIP_406</name>
    <name evidence="1" type="ORF">CK203_028061</name>
</gene>
<sequence>MNVVYKILQHLKGTLRKGLHFGKHDQFKIKAFADADWAGSIEDRRSTSGYCTFVFGNLVTWRSKKQNVVARSSVEAGFRSIAHGICEVLWIKRVLEELKITIHPPAKMYCNNKATISISHNPVHHD</sequence>
<accession>A0A438ILR6</accession>
<dbReference type="Proteomes" id="UP000288805">
    <property type="component" value="Unassembled WGS sequence"/>
</dbReference>
<dbReference type="AlphaFoldDB" id="A0A438ILR6"/>
<comment type="caution">
    <text evidence="1">The sequence shown here is derived from an EMBL/GenBank/DDBJ whole genome shotgun (WGS) entry which is preliminary data.</text>
</comment>
<dbReference type="PANTHER" id="PTHR11439:SF440">
    <property type="entry name" value="INTEGRASE CATALYTIC DOMAIN-CONTAINING PROTEIN"/>
    <property type="match status" value="1"/>
</dbReference>
<dbReference type="CDD" id="cd09272">
    <property type="entry name" value="RNase_HI_RT_Ty1"/>
    <property type="match status" value="1"/>
</dbReference>
<evidence type="ECO:0000313" key="1">
    <source>
        <dbReference type="EMBL" id="RVW97658.1"/>
    </source>
</evidence>
<reference evidence="1 2" key="1">
    <citation type="journal article" date="2018" name="PLoS Genet.">
        <title>Population sequencing reveals clonal diversity and ancestral inbreeding in the grapevine cultivar Chardonnay.</title>
        <authorList>
            <person name="Roach M.J."/>
            <person name="Johnson D.L."/>
            <person name="Bohlmann J."/>
            <person name="van Vuuren H.J."/>
            <person name="Jones S.J."/>
            <person name="Pretorius I.S."/>
            <person name="Schmidt S.A."/>
            <person name="Borneman A.R."/>
        </authorList>
    </citation>
    <scope>NUCLEOTIDE SEQUENCE [LARGE SCALE GENOMIC DNA]</scope>
    <source>
        <strain evidence="2">cv. Chardonnay</strain>
        <tissue evidence="1">Leaf</tissue>
    </source>
</reference>
<protein>
    <submittedName>
        <fullName evidence="1">Copia protein</fullName>
    </submittedName>
</protein>
<dbReference type="EMBL" id="QGNW01000098">
    <property type="protein sequence ID" value="RVW97658.1"/>
    <property type="molecule type" value="Genomic_DNA"/>
</dbReference>
<proteinExistence type="predicted"/>
<organism evidence="1 2">
    <name type="scientific">Vitis vinifera</name>
    <name type="common">Grape</name>
    <dbReference type="NCBI Taxonomy" id="29760"/>
    <lineage>
        <taxon>Eukaryota</taxon>
        <taxon>Viridiplantae</taxon>
        <taxon>Streptophyta</taxon>
        <taxon>Embryophyta</taxon>
        <taxon>Tracheophyta</taxon>
        <taxon>Spermatophyta</taxon>
        <taxon>Magnoliopsida</taxon>
        <taxon>eudicotyledons</taxon>
        <taxon>Gunneridae</taxon>
        <taxon>Pentapetalae</taxon>
        <taxon>rosids</taxon>
        <taxon>Vitales</taxon>
        <taxon>Vitaceae</taxon>
        <taxon>Viteae</taxon>
        <taxon>Vitis</taxon>
    </lineage>
</organism>
<name>A0A438ILR6_VITVI</name>
<dbReference type="PANTHER" id="PTHR11439">
    <property type="entry name" value="GAG-POL-RELATED RETROTRANSPOSON"/>
    <property type="match status" value="1"/>
</dbReference>
<evidence type="ECO:0000313" key="2">
    <source>
        <dbReference type="Proteomes" id="UP000288805"/>
    </source>
</evidence>